<sequence>MKKLLSKFLLFSSMILMLSSCGMTSASESKETDYQKVKEITLDVLQTEEGKKSLLKLMSGEEFKQQLIIHDHELQKLLSQSLTDQKTKKEWVKILSTQEMMQKFSKLTEKQQAELLKMLMKDPEYQKSLLDVLKDPEFSKHILQLLKSQEYRKETMKIMQELMKTPSFKEQSQKGKEQGQGTSGKKEGKNKQEQAS</sequence>
<dbReference type="EMBL" id="FQVL01000007">
    <property type="protein sequence ID" value="SHF10630.1"/>
    <property type="molecule type" value="Genomic_DNA"/>
</dbReference>
<dbReference type="AlphaFoldDB" id="A0A1M4YY15"/>
<gene>
    <name evidence="4" type="ORF">SAMN05444392_107216</name>
</gene>
<evidence type="ECO:0000313" key="4">
    <source>
        <dbReference type="EMBL" id="SHF10630.1"/>
    </source>
</evidence>
<reference evidence="4 5" key="1">
    <citation type="submission" date="2016-11" db="EMBL/GenBank/DDBJ databases">
        <authorList>
            <person name="Jaros S."/>
            <person name="Januszkiewicz K."/>
            <person name="Wedrychowicz H."/>
        </authorList>
    </citation>
    <scope>NUCLEOTIDE SEQUENCE [LARGE SCALE GENOMIC DNA]</scope>
    <source>
        <strain evidence="4 5">DSM 44666</strain>
    </source>
</reference>
<proteinExistence type="predicted"/>
<feature type="domain" description="Spore germination GerD central core" evidence="3">
    <location>
        <begin position="68"/>
        <end position="174"/>
    </location>
</feature>
<feature type="compositionally biased region" description="Basic and acidic residues" evidence="1">
    <location>
        <begin position="184"/>
        <end position="196"/>
    </location>
</feature>
<dbReference type="OrthoDB" id="2375836at2"/>
<dbReference type="NCBIfam" id="NF040801">
    <property type="entry name" value="spore_GerD"/>
    <property type="match status" value="1"/>
</dbReference>
<dbReference type="InterPro" id="IPR041262">
    <property type="entry name" value="GerD_central"/>
</dbReference>
<dbReference type="Proteomes" id="UP000184476">
    <property type="component" value="Unassembled WGS sequence"/>
</dbReference>
<keyword evidence="5" id="KW-1185">Reference proteome</keyword>
<keyword evidence="2" id="KW-0732">Signal</keyword>
<evidence type="ECO:0000313" key="5">
    <source>
        <dbReference type="Proteomes" id="UP000184476"/>
    </source>
</evidence>
<accession>A0A1M4YY15</accession>
<dbReference type="PROSITE" id="PS51257">
    <property type="entry name" value="PROKAR_LIPOPROTEIN"/>
    <property type="match status" value="1"/>
</dbReference>
<evidence type="ECO:0000259" key="3">
    <source>
        <dbReference type="Pfam" id="PF17898"/>
    </source>
</evidence>
<evidence type="ECO:0000256" key="2">
    <source>
        <dbReference type="SAM" id="SignalP"/>
    </source>
</evidence>
<protein>
    <submittedName>
        <fullName evidence="4">Spore germination protein D</fullName>
    </submittedName>
</protein>
<feature type="region of interest" description="Disordered" evidence="1">
    <location>
        <begin position="160"/>
        <end position="196"/>
    </location>
</feature>
<dbReference type="Pfam" id="PF17898">
    <property type="entry name" value="GerD"/>
    <property type="match status" value="1"/>
</dbReference>
<dbReference type="RefSeq" id="WP_073155217.1">
    <property type="nucleotide sequence ID" value="NZ_FQVL01000007.1"/>
</dbReference>
<feature type="signal peptide" evidence="2">
    <location>
        <begin position="1"/>
        <end position="26"/>
    </location>
</feature>
<organism evidence="4 5">
    <name type="scientific">Seinonella peptonophila</name>
    <dbReference type="NCBI Taxonomy" id="112248"/>
    <lineage>
        <taxon>Bacteria</taxon>
        <taxon>Bacillati</taxon>
        <taxon>Bacillota</taxon>
        <taxon>Bacilli</taxon>
        <taxon>Bacillales</taxon>
        <taxon>Thermoactinomycetaceae</taxon>
        <taxon>Seinonella</taxon>
    </lineage>
</organism>
<dbReference type="STRING" id="112248.SAMN05444392_107216"/>
<feature type="chain" id="PRO_5039672403" evidence="2">
    <location>
        <begin position="27"/>
        <end position="196"/>
    </location>
</feature>
<name>A0A1M4YY15_9BACL</name>
<evidence type="ECO:0000256" key="1">
    <source>
        <dbReference type="SAM" id="MobiDB-lite"/>
    </source>
</evidence>